<accession>A0A9X1Y1B6</accession>
<protein>
    <submittedName>
        <fullName evidence="2">Acryloyl-CoA reductase</fullName>
        <ecNumber evidence="2">1.3.1.95</ecNumber>
    </submittedName>
</protein>
<dbReference type="NCBIfam" id="TIGR02823">
    <property type="entry name" value="oxido_YhdH"/>
    <property type="match status" value="1"/>
</dbReference>
<dbReference type="SUPFAM" id="SSF50129">
    <property type="entry name" value="GroES-like"/>
    <property type="match status" value="1"/>
</dbReference>
<dbReference type="InterPro" id="IPR020843">
    <property type="entry name" value="ER"/>
</dbReference>
<proteinExistence type="predicted"/>
<evidence type="ECO:0000313" key="2">
    <source>
        <dbReference type="EMBL" id="MCK8488698.1"/>
    </source>
</evidence>
<organism evidence="2 3">
    <name type="scientific">Paenibacillus mellifer</name>
    <dbReference type="NCBI Taxonomy" id="2937794"/>
    <lineage>
        <taxon>Bacteria</taxon>
        <taxon>Bacillati</taxon>
        <taxon>Bacillota</taxon>
        <taxon>Bacilli</taxon>
        <taxon>Bacillales</taxon>
        <taxon>Paenibacillaceae</taxon>
        <taxon>Paenibacillus</taxon>
    </lineage>
</organism>
<dbReference type="InterPro" id="IPR036291">
    <property type="entry name" value="NAD(P)-bd_dom_sf"/>
</dbReference>
<dbReference type="Pfam" id="PF00107">
    <property type="entry name" value="ADH_zinc_N"/>
    <property type="match status" value="1"/>
</dbReference>
<dbReference type="SUPFAM" id="SSF51735">
    <property type="entry name" value="NAD(P)-binding Rossmann-fold domains"/>
    <property type="match status" value="1"/>
</dbReference>
<keyword evidence="2" id="KW-0560">Oxidoreductase</keyword>
<dbReference type="EMBL" id="JALPRK010000015">
    <property type="protein sequence ID" value="MCK8488698.1"/>
    <property type="molecule type" value="Genomic_DNA"/>
</dbReference>
<feature type="domain" description="Enoyl reductase (ER)" evidence="1">
    <location>
        <begin position="20"/>
        <end position="328"/>
    </location>
</feature>
<dbReference type="Pfam" id="PF08240">
    <property type="entry name" value="ADH_N"/>
    <property type="match status" value="1"/>
</dbReference>
<dbReference type="EC" id="1.3.1.95" evidence="2"/>
<reference evidence="2" key="1">
    <citation type="submission" date="2022-04" db="EMBL/GenBank/DDBJ databases">
        <authorList>
            <person name="Seo M.-J."/>
        </authorList>
    </citation>
    <scope>NUCLEOTIDE SEQUENCE</scope>
    <source>
        <strain evidence="2">MBLB2552</strain>
    </source>
</reference>
<dbReference type="InterPro" id="IPR014188">
    <property type="entry name" value="Acrylyl-CoA_reductase_AcuI"/>
</dbReference>
<dbReference type="GO" id="GO:0043958">
    <property type="term" value="F:acryloyl-CoA reductase (NADH) activity"/>
    <property type="evidence" value="ECO:0007669"/>
    <property type="project" value="UniProtKB-EC"/>
</dbReference>
<dbReference type="PANTHER" id="PTHR43677:SF1">
    <property type="entry name" value="ACRYLYL-COA REDUCTASE ACUI-RELATED"/>
    <property type="match status" value="1"/>
</dbReference>
<dbReference type="RefSeq" id="WP_248552754.1">
    <property type="nucleotide sequence ID" value="NZ_JALPRK010000015.1"/>
</dbReference>
<dbReference type="InterPro" id="IPR013149">
    <property type="entry name" value="ADH-like_C"/>
</dbReference>
<comment type="caution">
    <text evidence="2">The sequence shown here is derived from an EMBL/GenBank/DDBJ whole genome shotgun (WGS) entry which is preliminary data.</text>
</comment>
<dbReference type="InterPro" id="IPR011032">
    <property type="entry name" value="GroES-like_sf"/>
</dbReference>
<dbReference type="InterPro" id="IPR051397">
    <property type="entry name" value="Zn-ADH-like_protein"/>
</dbReference>
<evidence type="ECO:0000259" key="1">
    <source>
        <dbReference type="SMART" id="SM00829"/>
    </source>
</evidence>
<dbReference type="AlphaFoldDB" id="A0A9X1Y1B6"/>
<dbReference type="Gene3D" id="3.40.50.720">
    <property type="entry name" value="NAD(P)-binding Rossmann-like Domain"/>
    <property type="match status" value="1"/>
</dbReference>
<dbReference type="GO" id="GO:0043957">
    <property type="term" value="F:acryloyl-CoA reductase (NADPH) activity"/>
    <property type="evidence" value="ECO:0007669"/>
    <property type="project" value="TreeGrafter"/>
</dbReference>
<evidence type="ECO:0000313" key="3">
    <source>
        <dbReference type="Proteomes" id="UP001139534"/>
    </source>
</evidence>
<dbReference type="InterPro" id="IPR013154">
    <property type="entry name" value="ADH-like_N"/>
</dbReference>
<dbReference type="Gene3D" id="3.90.180.10">
    <property type="entry name" value="Medium-chain alcohol dehydrogenases, catalytic domain"/>
    <property type="match status" value="1"/>
</dbReference>
<dbReference type="Proteomes" id="UP001139534">
    <property type="component" value="Unassembled WGS sequence"/>
</dbReference>
<dbReference type="SMART" id="SM00829">
    <property type="entry name" value="PKS_ER"/>
    <property type="match status" value="1"/>
</dbReference>
<keyword evidence="3" id="KW-1185">Reference proteome</keyword>
<dbReference type="PANTHER" id="PTHR43677">
    <property type="entry name" value="SHORT-CHAIN DEHYDROGENASE/REDUCTASE"/>
    <property type="match status" value="1"/>
</dbReference>
<gene>
    <name evidence="2" type="ORF">M0651_16090</name>
</gene>
<sequence length="331" mass="34689">MDQPFRAFRVHQDESGFRSGVEQLDITALPDADVTIKVHYSSVNYKDGLASIPEGKIVKTYPFIPGIDLAGEVTASRDARFQPGDQVLCTGYGLGVTHEGGFAEVARVPGDWLVALPEGLTPREAMAIGTAGFTAALSVRRLLDNGLTPGQGPVLVLGATGGVGSMAVAILSRLGFAVTAVTGKPEAREKLEAFGAAEVLSREEAASGAKGVLGKERWAAIVDPVGGVMTADLLKSVRYGGSVALSGLTGGGGIETSVYPFILRGVNLLGIDSVLCPEPLRHQLWQILSDEWKPEKVLTAGITEYSLEQLPEALNTVLAGKAVGRQVISLN</sequence>
<name>A0A9X1Y1B6_9BACL</name>